<evidence type="ECO:0000313" key="3">
    <source>
        <dbReference type="Proteomes" id="UP000233551"/>
    </source>
</evidence>
<reference evidence="2 3" key="1">
    <citation type="submission" date="2017-11" db="EMBL/GenBank/DDBJ databases">
        <title>De-novo sequencing of pomegranate (Punica granatum L.) genome.</title>
        <authorList>
            <person name="Akparov Z."/>
            <person name="Amiraslanov A."/>
            <person name="Hajiyeva S."/>
            <person name="Abbasov M."/>
            <person name="Kaur K."/>
            <person name="Hamwieh A."/>
            <person name="Solovyev V."/>
            <person name="Salamov A."/>
            <person name="Braich B."/>
            <person name="Kosarev P."/>
            <person name="Mahmoud A."/>
            <person name="Hajiyev E."/>
            <person name="Babayeva S."/>
            <person name="Izzatullayeva V."/>
            <person name="Mammadov A."/>
            <person name="Mammadov A."/>
            <person name="Sharifova S."/>
            <person name="Ojaghi J."/>
            <person name="Eynullazada K."/>
            <person name="Bayramov B."/>
            <person name="Abdulazimova A."/>
            <person name="Shahmuradov I."/>
        </authorList>
    </citation>
    <scope>NUCLEOTIDE SEQUENCE [LARGE SCALE GENOMIC DNA]</scope>
    <source>
        <strain evidence="3">cv. AG2017</strain>
        <tissue evidence="2">Leaf</tissue>
    </source>
</reference>
<name>A0A2I0IU45_PUNGR</name>
<organism evidence="2 3">
    <name type="scientific">Punica granatum</name>
    <name type="common">Pomegranate</name>
    <dbReference type="NCBI Taxonomy" id="22663"/>
    <lineage>
        <taxon>Eukaryota</taxon>
        <taxon>Viridiplantae</taxon>
        <taxon>Streptophyta</taxon>
        <taxon>Embryophyta</taxon>
        <taxon>Tracheophyta</taxon>
        <taxon>Spermatophyta</taxon>
        <taxon>Magnoliopsida</taxon>
        <taxon>eudicotyledons</taxon>
        <taxon>Gunneridae</taxon>
        <taxon>Pentapetalae</taxon>
        <taxon>rosids</taxon>
        <taxon>malvids</taxon>
        <taxon>Myrtales</taxon>
        <taxon>Lythraceae</taxon>
        <taxon>Punica</taxon>
    </lineage>
</organism>
<sequence length="167" mass="18819">MLSKTARALTNSNNSLAGRAIKAKYGNFLNSVNHNSPSPIWKCLRWCKDTIQQLLSIYYGTHVTMSYMQVNQEIFTKPSRESNPAIRNTSGEVKAIGSKKEAHPHRLYNPILRKNPLDLTGASSTRMLHGTIVTLAYRGFYNTRVALQHSHGSRTHKKPTRSKSRPV</sequence>
<accession>A0A2I0IU45</accession>
<dbReference type="Proteomes" id="UP000233551">
    <property type="component" value="Unassembled WGS sequence"/>
</dbReference>
<comment type="caution">
    <text evidence="2">The sequence shown here is derived from an EMBL/GenBank/DDBJ whole genome shotgun (WGS) entry which is preliminary data.</text>
</comment>
<dbReference type="AlphaFoldDB" id="A0A2I0IU45"/>
<proteinExistence type="predicted"/>
<protein>
    <submittedName>
        <fullName evidence="2">Uncharacterized protein</fullName>
    </submittedName>
</protein>
<dbReference type="EMBL" id="PGOL01002564">
    <property type="protein sequence ID" value="PKI46926.1"/>
    <property type="molecule type" value="Genomic_DNA"/>
</dbReference>
<keyword evidence="3" id="KW-1185">Reference proteome</keyword>
<evidence type="ECO:0000256" key="1">
    <source>
        <dbReference type="SAM" id="MobiDB-lite"/>
    </source>
</evidence>
<gene>
    <name evidence="2" type="ORF">CRG98_032737</name>
</gene>
<feature type="region of interest" description="Disordered" evidence="1">
    <location>
        <begin position="148"/>
        <end position="167"/>
    </location>
</feature>
<feature type="compositionally biased region" description="Basic residues" evidence="1">
    <location>
        <begin position="151"/>
        <end position="167"/>
    </location>
</feature>
<evidence type="ECO:0000313" key="2">
    <source>
        <dbReference type="EMBL" id="PKI46926.1"/>
    </source>
</evidence>